<evidence type="ECO:0000256" key="2">
    <source>
        <dbReference type="ARBA" id="ARBA00005182"/>
    </source>
</evidence>
<dbReference type="AlphaFoldDB" id="A0A845QFZ3"/>
<dbReference type="RefSeq" id="WP_160200495.1">
    <property type="nucleotide sequence ID" value="NZ_QXWK01000001.1"/>
</dbReference>
<gene>
    <name evidence="8" type="ORF">D0435_00705</name>
</gene>
<evidence type="ECO:0000256" key="6">
    <source>
        <dbReference type="ARBA" id="ARBA00022841"/>
    </source>
</evidence>
<comment type="pathway">
    <text evidence="2">Glycan biosynthesis; alginate biosynthesis.</text>
</comment>
<keyword evidence="6" id="KW-0016">Alginate biosynthesis</keyword>
<evidence type="ECO:0000256" key="3">
    <source>
        <dbReference type="ARBA" id="ARBA00022679"/>
    </source>
</evidence>
<keyword evidence="3" id="KW-0808">Transferase</keyword>
<comment type="subcellular location">
    <subcellularLocation>
        <location evidence="1">Periplasm</location>
    </subcellularLocation>
</comment>
<reference evidence="8 9" key="1">
    <citation type="submission" date="2018-08" db="EMBL/GenBank/DDBJ databases">
        <title>Murine metabolic-syndrome-specific gut microbial biobank.</title>
        <authorList>
            <person name="Liu C."/>
        </authorList>
    </citation>
    <scope>NUCLEOTIDE SEQUENCE [LARGE SCALE GENOMIC DNA]</scope>
    <source>
        <strain evidence="8 9">28</strain>
    </source>
</reference>
<keyword evidence="4" id="KW-0732">Signal</keyword>
<evidence type="ECO:0000256" key="1">
    <source>
        <dbReference type="ARBA" id="ARBA00004418"/>
    </source>
</evidence>
<evidence type="ECO:0000259" key="7">
    <source>
        <dbReference type="Pfam" id="PF16822"/>
    </source>
</evidence>
<feature type="domain" description="AlgX/AlgJ SGNH hydrolase-like" evidence="7">
    <location>
        <begin position="93"/>
        <end position="210"/>
    </location>
</feature>
<sequence>MRKKDDIIMTVLFAGFLLILLLGGIFLKDKVFSDNENRMLQQAPKFTAERVLSGAFEEDFQRYMDDQVPLRNQWISAKTALQRLLLKKDIGGVYLGKDGWFIEKLTEEQMDHQQFLKNLQGIKSFYEELPSDMEKSVMLVPTTGAVMGDKLPSGAACFDEAAYAKEAAQQLTNCGYVDLYETFSFIAGRGNTQLYYRKDHHWTTDGAAIAFGVWKPWLDFLGTKENVLTEDFQGTLYSKVLWDDGHRDTISTFTAPEQDGYKVTADGKALPGGMYQRQFLEKKDKYAVFFGGNYGRLAIETGKKETGQNLLIIKDSFANCFAPLAAYHYDNVYMVDLRYFSGNLAEYAAEQGITEVLTLYSMENMINDRNLSALSAGGMILS</sequence>
<dbReference type="EMBL" id="QXWK01000001">
    <property type="protein sequence ID" value="NBH60196.1"/>
    <property type="molecule type" value="Genomic_DNA"/>
</dbReference>
<proteinExistence type="predicted"/>
<dbReference type="Pfam" id="PF16822">
    <property type="entry name" value="ALGX"/>
    <property type="match status" value="1"/>
</dbReference>
<evidence type="ECO:0000256" key="4">
    <source>
        <dbReference type="ARBA" id="ARBA00022729"/>
    </source>
</evidence>
<evidence type="ECO:0000313" key="8">
    <source>
        <dbReference type="EMBL" id="NBH60196.1"/>
    </source>
</evidence>
<evidence type="ECO:0000256" key="5">
    <source>
        <dbReference type="ARBA" id="ARBA00022764"/>
    </source>
</evidence>
<protein>
    <recommendedName>
        <fullName evidence="7">AlgX/AlgJ SGNH hydrolase-like domain-containing protein</fullName>
    </recommendedName>
</protein>
<comment type="caution">
    <text evidence="8">The sequence shown here is derived from an EMBL/GenBank/DDBJ whole genome shotgun (WGS) entry which is preliminary data.</text>
</comment>
<dbReference type="InterPro" id="IPR031811">
    <property type="entry name" value="ALGX/ALGJ_SGNH-like"/>
</dbReference>
<keyword evidence="9" id="KW-1185">Reference proteome</keyword>
<name>A0A845QFZ3_9FIRM</name>
<organism evidence="8 9">
    <name type="scientific">Anaerotruncus colihominis</name>
    <dbReference type="NCBI Taxonomy" id="169435"/>
    <lineage>
        <taxon>Bacteria</taxon>
        <taxon>Bacillati</taxon>
        <taxon>Bacillota</taxon>
        <taxon>Clostridia</taxon>
        <taxon>Eubacteriales</taxon>
        <taxon>Oscillospiraceae</taxon>
        <taxon>Anaerotruncus</taxon>
    </lineage>
</organism>
<accession>A0A845QFZ3</accession>
<evidence type="ECO:0000313" key="9">
    <source>
        <dbReference type="Proteomes" id="UP000446866"/>
    </source>
</evidence>
<keyword evidence="5" id="KW-0574">Periplasm</keyword>
<dbReference type="Proteomes" id="UP000446866">
    <property type="component" value="Unassembled WGS sequence"/>
</dbReference>